<protein>
    <submittedName>
        <fullName evidence="1">Uncharacterized protein</fullName>
    </submittedName>
</protein>
<reference evidence="1" key="1">
    <citation type="journal article" date="2021" name="New Phytol.">
        <title>Evolutionary innovations through gain and loss of genes in the ectomycorrhizal Boletales.</title>
        <authorList>
            <person name="Wu G."/>
            <person name="Miyauchi S."/>
            <person name="Morin E."/>
            <person name="Kuo A."/>
            <person name="Drula E."/>
            <person name="Varga T."/>
            <person name="Kohler A."/>
            <person name="Feng B."/>
            <person name="Cao Y."/>
            <person name="Lipzen A."/>
            <person name="Daum C."/>
            <person name="Hundley H."/>
            <person name="Pangilinan J."/>
            <person name="Johnson J."/>
            <person name="Barry K."/>
            <person name="LaButti K."/>
            <person name="Ng V."/>
            <person name="Ahrendt S."/>
            <person name="Min B."/>
            <person name="Choi I.G."/>
            <person name="Park H."/>
            <person name="Plett J.M."/>
            <person name="Magnuson J."/>
            <person name="Spatafora J.W."/>
            <person name="Nagy L.G."/>
            <person name="Henrissat B."/>
            <person name="Grigoriev I.V."/>
            <person name="Yang Z.L."/>
            <person name="Xu J."/>
            <person name="Martin F.M."/>
        </authorList>
    </citation>
    <scope>NUCLEOTIDE SEQUENCE</scope>
    <source>
        <strain evidence="1">KKN 215</strain>
    </source>
</reference>
<dbReference type="Proteomes" id="UP000813824">
    <property type="component" value="Unassembled WGS sequence"/>
</dbReference>
<evidence type="ECO:0000313" key="1">
    <source>
        <dbReference type="EMBL" id="KAH8108089.1"/>
    </source>
</evidence>
<proteinExistence type="predicted"/>
<evidence type="ECO:0000313" key="2">
    <source>
        <dbReference type="Proteomes" id="UP000813824"/>
    </source>
</evidence>
<dbReference type="OrthoDB" id="3219836at2759"/>
<name>A0A8K0V2H7_9AGAR</name>
<organism evidence="1 2">
    <name type="scientific">Cristinia sonorae</name>
    <dbReference type="NCBI Taxonomy" id="1940300"/>
    <lineage>
        <taxon>Eukaryota</taxon>
        <taxon>Fungi</taxon>
        <taxon>Dikarya</taxon>
        <taxon>Basidiomycota</taxon>
        <taxon>Agaricomycotina</taxon>
        <taxon>Agaricomycetes</taxon>
        <taxon>Agaricomycetidae</taxon>
        <taxon>Agaricales</taxon>
        <taxon>Pleurotineae</taxon>
        <taxon>Stephanosporaceae</taxon>
        <taxon>Cristinia</taxon>
    </lineage>
</organism>
<accession>A0A8K0V2H7</accession>
<gene>
    <name evidence="1" type="ORF">BXZ70DRAFT_914121</name>
</gene>
<sequence length="197" mass="21153">MLDCLLIKDDCGRNLMIDTFLANAAPDDLRAIVRATLATCPHSTTATLTHAARVHFEHRKAPSVSEGLFTVQDNGLSVPAAGLQKVLSRARVLYGVGSAFSSLSVLEGVIRATAGLKWEEEGQMADALAMVDADITQAIQSCKEELGSGRVKDLSGARKAVASIGEAINAVRADCARWDEDAFPFDRAEASVQYWKF</sequence>
<comment type="caution">
    <text evidence="1">The sequence shown here is derived from an EMBL/GenBank/DDBJ whole genome shotgun (WGS) entry which is preliminary data.</text>
</comment>
<dbReference type="EMBL" id="JAEVFJ010000001">
    <property type="protein sequence ID" value="KAH8108089.1"/>
    <property type="molecule type" value="Genomic_DNA"/>
</dbReference>
<dbReference type="AlphaFoldDB" id="A0A8K0V2H7"/>
<keyword evidence="2" id="KW-1185">Reference proteome</keyword>